<dbReference type="CDD" id="cd12113">
    <property type="entry name" value="PHP_PolIIIA_DnaE3"/>
    <property type="match status" value="1"/>
</dbReference>
<dbReference type="NCBIfam" id="TIGR00594">
    <property type="entry name" value="polc"/>
    <property type="match status" value="1"/>
</dbReference>
<evidence type="ECO:0000313" key="13">
    <source>
        <dbReference type="Proteomes" id="UP001198893"/>
    </source>
</evidence>
<protein>
    <recommendedName>
        <fullName evidence="4">DNA polymerase III subunit alpha</fullName>
        <ecNumber evidence="3">2.7.7.7</ecNumber>
    </recommendedName>
</protein>
<dbReference type="PANTHER" id="PTHR32294">
    <property type="entry name" value="DNA POLYMERASE III SUBUNIT ALPHA"/>
    <property type="match status" value="1"/>
</dbReference>
<comment type="function">
    <text evidence="9">DNA polymerase III is a complex, multichain enzyme responsible for most of the replicative synthesis in bacteria. This DNA polymerase also exhibits 3' to 5' exonuclease activity. The alpha chain is the DNA polymerase.</text>
</comment>
<dbReference type="Pfam" id="PF17657">
    <property type="entry name" value="DNA_pol3_finger"/>
    <property type="match status" value="1"/>
</dbReference>
<evidence type="ECO:0000256" key="9">
    <source>
        <dbReference type="ARBA" id="ARBA00025611"/>
    </source>
</evidence>
<dbReference type="Pfam" id="PF01336">
    <property type="entry name" value="tRNA_anti-codon"/>
    <property type="match status" value="1"/>
</dbReference>
<dbReference type="InterPro" id="IPR016195">
    <property type="entry name" value="Pol/histidinol_Pase-like"/>
</dbReference>
<comment type="caution">
    <text evidence="12">The sequence shown here is derived from an EMBL/GenBank/DDBJ whole genome shotgun (WGS) entry which is preliminary data.</text>
</comment>
<evidence type="ECO:0000256" key="8">
    <source>
        <dbReference type="ARBA" id="ARBA00022932"/>
    </source>
</evidence>
<evidence type="ECO:0000256" key="1">
    <source>
        <dbReference type="ARBA" id="ARBA00004496"/>
    </source>
</evidence>
<dbReference type="PANTHER" id="PTHR32294:SF0">
    <property type="entry name" value="DNA POLYMERASE III SUBUNIT ALPHA"/>
    <property type="match status" value="1"/>
</dbReference>
<dbReference type="SMART" id="SM00481">
    <property type="entry name" value="POLIIIAc"/>
    <property type="match status" value="1"/>
</dbReference>
<dbReference type="InterPro" id="IPR012340">
    <property type="entry name" value="NA-bd_OB-fold"/>
</dbReference>
<dbReference type="GO" id="GO:0006260">
    <property type="term" value="P:DNA replication"/>
    <property type="evidence" value="ECO:0007669"/>
    <property type="project" value="UniProtKB-KW"/>
</dbReference>
<proteinExistence type="inferred from homology"/>
<dbReference type="CDD" id="cd04485">
    <property type="entry name" value="DnaE_OBF"/>
    <property type="match status" value="1"/>
</dbReference>
<dbReference type="Pfam" id="PF02811">
    <property type="entry name" value="PHP"/>
    <property type="match status" value="1"/>
</dbReference>
<sequence>MAFAHLHVHTEYSLLDGSNKIKEYVEKIKALGMTAGAITDHGVMYGVIDFYKAAREAGINPVLGCEVYVAPGSRLDREMVHGEDRYYHLVLLAENNTGYSNLMKIVSKGFVEGYYYKPRVDMEVLEKYHEGIIALSACLAGEVQRNLVRGMYEEAKEVAYRYERCFGKGNFFLELQDHGIPEQKLVNQQLLRMSQETGIELVATNDVHYTNAEDAEPHDILLCLQTGKKLADEDRMRYEGGQYYVKSEEEMKSLFPYALQALENTQKIADRCHVEIEFGHTKVPHFEVPEGYDSWTYLNKLCHEGLDKRYGADAPKYLQKLDDELAVIKNMGYVDYFLIVWDFIHYAREHDIMVGPGRGSAAGSLVSYTTGITDIDPVRYNLIFERFLNPERVSMPDIDVDFCFERRQEVIDYVVEKYGKDCVTQIVTFGTLAARGVIRDVGRVMDLPYNFVDTIAKAIPNELGITIDKALMMNPELRGMYESDESVKKLIDMSRRLEGLPRHTSMHAAGVVISQKPMDEYVPLSRASDGTITTQFTMTTIEELGLLKMDFLGLRTLTVIQNAVRLAEKSSGKKIDMNAIDYNDKKVLDSLGTGKTDGVFQLESAGMKNFMKELKPQSLEDVIAGISLYRPGPMDFIPAYIKGKDHPESITYDCPELEPILAPTYGCIVYQEQVMQIVRDLAGYTWGRSDLVRRAMSKKKGKVMEQERKNFVYGNPEENVPGCIARGIDEEVANKIYDNMIDFAKYAFNKSHAAAYAVVAYQTAYLKYYYPVEFMAALMTSVLDNTSKVSEYIYTCRQMGIAILPPDINEGEGGFSVSGQAIRYGLSAIKSIGRPVIDAIVEERKIRGPFTTLKDFITRLSGREVNKRTIENFIKAGALDGLEGNRRQKMMIYGSLLDALNQEKKTTMAGQMTLFDIAPEEDKAEYEIKLPNVEEYDKEVLLGFEKEVLGIYISGHPLEEYMERLKKNTNAVTTDFVLDEETGTLKVSDGAKVRIGGMITDKVIKYTKSNKAMAFITLEDLVGTVEIIIFPKDYERYAKYLENDAKVFVEGRVTAEEDRNGKLICEKIISFDEVKRELWLQFPSKSDFEEKEGALYGKMMDADGSEHVVIYLAAEKQMKRLPENRNVAITKELLEELGNFLGKDNVKVVEKSL</sequence>
<dbReference type="EMBL" id="JAJEQW010000022">
    <property type="protein sequence ID" value="MCC2243442.1"/>
    <property type="molecule type" value="Genomic_DNA"/>
</dbReference>
<dbReference type="GO" id="GO:0005737">
    <property type="term" value="C:cytoplasm"/>
    <property type="evidence" value="ECO:0007669"/>
    <property type="project" value="UniProtKB-SubCell"/>
</dbReference>
<dbReference type="EC" id="2.7.7.7" evidence="3"/>
<evidence type="ECO:0000256" key="3">
    <source>
        <dbReference type="ARBA" id="ARBA00012417"/>
    </source>
</evidence>
<dbReference type="InterPro" id="IPR004805">
    <property type="entry name" value="DnaE2/DnaE/PolC"/>
</dbReference>
<dbReference type="GO" id="GO:0008408">
    <property type="term" value="F:3'-5' exonuclease activity"/>
    <property type="evidence" value="ECO:0007669"/>
    <property type="project" value="InterPro"/>
</dbReference>
<dbReference type="SUPFAM" id="SSF89550">
    <property type="entry name" value="PHP domain-like"/>
    <property type="match status" value="1"/>
</dbReference>
<dbReference type="AlphaFoldDB" id="A0AAW4WKV2"/>
<keyword evidence="7" id="KW-0235">DNA replication</keyword>
<evidence type="ECO:0000256" key="10">
    <source>
        <dbReference type="ARBA" id="ARBA00049244"/>
    </source>
</evidence>
<dbReference type="InterPro" id="IPR041931">
    <property type="entry name" value="DNA_pol3_alpha_thumb_dom"/>
</dbReference>
<evidence type="ECO:0000256" key="2">
    <source>
        <dbReference type="ARBA" id="ARBA00009496"/>
    </source>
</evidence>
<dbReference type="Pfam" id="PF07733">
    <property type="entry name" value="DNA_pol3_alpha"/>
    <property type="match status" value="1"/>
</dbReference>
<dbReference type="InterPro" id="IPR029460">
    <property type="entry name" value="DNAPol_HHH"/>
</dbReference>
<dbReference type="GO" id="GO:0003887">
    <property type="term" value="F:DNA-directed DNA polymerase activity"/>
    <property type="evidence" value="ECO:0007669"/>
    <property type="project" value="UniProtKB-KW"/>
</dbReference>
<dbReference type="Gene3D" id="2.40.50.140">
    <property type="entry name" value="Nucleic acid-binding proteins"/>
    <property type="match status" value="1"/>
</dbReference>
<comment type="similarity">
    <text evidence="2">Belongs to the DNA polymerase type-C family. DnaE subfamily.</text>
</comment>
<dbReference type="Pfam" id="PF14579">
    <property type="entry name" value="HHH_6"/>
    <property type="match status" value="1"/>
</dbReference>
<dbReference type="InterPro" id="IPR011708">
    <property type="entry name" value="DNA_pol3_alpha_NTPase_dom"/>
</dbReference>
<dbReference type="Proteomes" id="UP001198893">
    <property type="component" value="Unassembled WGS sequence"/>
</dbReference>
<keyword evidence="6 12" id="KW-0548">Nucleotidyltransferase</keyword>
<dbReference type="NCBIfam" id="NF005298">
    <property type="entry name" value="PRK06826.1"/>
    <property type="match status" value="1"/>
</dbReference>
<evidence type="ECO:0000256" key="4">
    <source>
        <dbReference type="ARBA" id="ARBA00019114"/>
    </source>
</evidence>
<comment type="subcellular location">
    <subcellularLocation>
        <location evidence="1">Cytoplasm</location>
    </subcellularLocation>
</comment>
<dbReference type="InterPro" id="IPR040982">
    <property type="entry name" value="DNA_pol3_finger"/>
</dbReference>
<dbReference type="Gene3D" id="3.20.20.140">
    <property type="entry name" value="Metal-dependent hydrolases"/>
    <property type="match status" value="1"/>
</dbReference>
<dbReference type="Gene3D" id="1.10.10.1600">
    <property type="entry name" value="Bacterial DNA polymerase III alpha subunit, thumb domain"/>
    <property type="match status" value="1"/>
</dbReference>
<dbReference type="GO" id="GO:0003676">
    <property type="term" value="F:nucleic acid binding"/>
    <property type="evidence" value="ECO:0007669"/>
    <property type="project" value="InterPro"/>
</dbReference>
<evidence type="ECO:0000259" key="11">
    <source>
        <dbReference type="SMART" id="SM00481"/>
    </source>
</evidence>
<evidence type="ECO:0000256" key="5">
    <source>
        <dbReference type="ARBA" id="ARBA00022679"/>
    </source>
</evidence>
<feature type="domain" description="Polymerase/histidinol phosphatase N-terminal" evidence="11">
    <location>
        <begin position="4"/>
        <end position="71"/>
    </location>
</feature>
<keyword evidence="8" id="KW-0239">DNA-directed DNA polymerase</keyword>
<dbReference type="Gene3D" id="1.10.150.870">
    <property type="match status" value="1"/>
</dbReference>
<evidence type="ECO:0000256" key="6">
    <source>
        <dbReference type="ARBA" id="ARBA00022695"/>
    </source>
</evidence>
<evidence type="ECO:0000256" key="7">
    <source>
        <dbReference type="ARBA" id="ARBA00022705"/>
    </source>
</evidence>
<dbReference type="NCBIfam" id="NF004226">
    <property type="entry name" value="PRK05673.1"/>
    <property type="match status" value="1"/>
</dbReference>
<comment type="catalytic activity">
    <reaction evidence="10">
        <text>DNA(n) + a 2'-deoxyribonucleoside 5'-triphosphate = DNA(n+1) + diphosphate</text>
        <dbReference type="Rhea" id="RHEA:22508"/>
        <dbReference type="Rhea" id="RHEA-COMP:17339"/>
        <dbReference type="Rhea" id="RHEA-COMP:17340"/>
        <dbReference type="ChEBI" id="CHEBI:33019"/>
        <dbReference type="ChEBI" id="CHEBI:61560"/>
        <dbReference type="ChEBI" id="CHEBI:173112"/>
        <dbReference type="EC" id="2.7.7.7"/>
    </reaction>
</comment>
<dbReference type="RefSeq" id="WP_227710841.1">
    <property type="nucleotide sequence ID" value="NZ_JAJEQW010000022.1"/>
</dbReference>
<dbReference type="InterPro" id="IPR004365">
    <property type="entry name" value="NA-bd_OB_tRNA"/>
</dbReference>
<name>A0AAW4WKV2_9FIRM</name>
<dbReference type="InterPro" id="IPR004013">
    <property type="entry name" value="PHP_dom"/>
</dbReference>
<evidence type="ECO:0000313" key="12">
    <source>
        <dbReference type="EMBL" id="MCC2243442.1"/>
    </source>
</evidence>
<organism evidence="12 13">
    <name type="scientific">Roseburia amylophila</name>
    <dbReference type="NCBI Taxonomy" id="2981794"/>
    <lineage>
        <taxon>Bacteria</taxon>
        <taxon>Bacillati</taxon>
        <taxon>Bacillota</taxon>
        <taxon>Clostridia</taxon>
        <taxon>Lachnospirales</taxon>
        <taxon>Lachnospiraceae</taxon>
        <taxon>Roseburia</taxon>
    </lineage>
</organism>
<reference evidence="12" key="1">
    <citation type="submission" date="2021-10" db="EMBL/GenBank/DDBJ databases">
        <title>Anaerobic single-cell dispensing facilitates the cultivation of human gut bacteria.</title>
        <authorList>
            <person name="Afrizal A."/>
        </authorList>
    </citation>
    <scope>NUCLEOTIDE SEQUENCE</scope>
    <source>
        <strain evidence="12">CLA-AA-H204</strain>
    </source>
</reference>
<dbReference type="InterPro" id="IPR003141">
    <property type="entry name" value="Pol/His_phosphatase_N"/>
</dbReference>
<gene>
    <name evidence="12" type="ORF">LKD47_14260</name>
</gene>
<accession>A0AAW4WKV2</accession>
<keyword evidence="5 12" id="KW-0808">Transferase</keyword>